<feature type="transmembrane region" description="Helical" evidence="1">
    <location>
        <begin position="513"/>
        <end position="530"/>
    </location>
</feature>
<evidence type="ECO:0000259" key="2">
    <source>
        <dbReference type="Pfam" id="PF01757"/>
    </source>
</evidence>
<sequence length="680" mass="75347">MSSSRIAQSISVNNDMHSQLLLDTIKIFLVFSLQSYDITLGLCLPRSCSVDDAESILTFSIMINDNLKSNKTIPRMAKVTSMRKIEEYYHIETDTGAIILICLILFLFILSIIATIVELNLVECKLKPRTSRSVSFDLQKYNSTGTHNRYFDSTPRKHNLSTWKDQHLGKLAVIPKVEETFDVGVSDNGSKPNTIPPTITLDVMSMEKASGSCNRCGKYKRQCSNPTQIDNLPACPRVQYSSVESIGIHEINNSFFKRLLLCYSLAYSWRRIFNTNMANKDLSIVHILRIVATFWVIYVHVAVMVTYAAGDAGDINDHNHAYYVLATGTLAFDTLFFVSGLFSTHHFFYLKSQYTVEELVSFGGACGQILQFICFVTNRIIRLLPSYAFAVLLAGVVARATRDTSAVVLPDDDSHTCDSYWWRNLLYLTNIYPSNERCMQISWYLSAESQLHLAGALACVVRGAGRGRGRVLVTLVAGAVLAAAAADVGGAYYDYQTRFSGVYEAYSLIIERTWARAVPYFIGVLTGWTVHKSNGRISVTKTTALCLWFASLAIFVGSLLVLALTTEWLTAWLHVTWPLAFFWPVLVCATNLAPKLRLVVECGWVAALSRLCYGMLLLHAAAAGALLLGADTALCSHAACLWSYFAGTSVLTVLAALALSLLVEMPCCSLLRRLSDCATL</sequence>
<evidence type="ECO:0000256" key="1">
    <source>
        <dbReference type="SAM" id="Phobius"/>
    </source>
</evidence>
<dbReference type="Pfam" id="PF01757">
    <property type="entry name" value="Acyl_transf_3"/>
    <property type="match status" value="1"/>
</dbReference>
<dbReference type="InterPro" id="IPR002656">
    <property type="entry name" value="Acyl_transf_3_dom"/>
</dbReference>
<feature type="transmembrane region" description="Helical" evidence="1">
    <location>
        <begin position="321"/>
        <end position="342"/>
    </location>
</feature>
<protein>
    <recommendedName>
        <fullName evidence="2">Acyltransferase 3 domain-containing protein</fullName>
    </recommendedName>
</protein>
<organism evidence="3 4">
    <name type="scientific">Chilo suppressalis</name>
    <name type="common">Asiatic rice borer moth</name>
    <dbReference type="NCBI Taxonomy" id="168631"/>
    <lineage>
        <taxon>Eukaryota</taxon>
        <taxon>Metazoa</taxon>
        <taxon>Ecdysozoa</taxon>
        <taxon>Arthropoda</taxon>
        <taxon>Hexapoda</taxon>
        <taxon>Insecta</taxon>
        <taxon>Pterygota</taxon>
        <taxon>Neoptera</taxon>
        <taxon>Endopterygota</taxon>
        <taxon>Lepidoptera</taxon>
        <taxon>Glossata</taxon>
        <taxon>Ditrysia</taxon>
        <taxon>Pyraloidea</taxon>
        <taxon>Crambidae</taxon>
        <taxon>Crambinae</taxon>
        <taxon>Chilo</taxon>
    </lineage>
</organism>
<keyword evidence="1" id="KW-0472">Membrane</keyword>
<keyword evidence="1" id="KW-0812">Transmembrane</keyword>
<feature type="domain" description="Acyltransferase 3" evidence="2">
    <location>
        <begin position="286"/>
        <end position="659"/>
    </location>
</feature>
<proteinExistence type="predicted"/>
<name>A0ABN8L6Y6_CHISP</name>
<feature type="transmembrane region" description="Helical" evidence="1">
    <location>
        <begin position="542"/>
        <end position="565"/>
    </location>
</feature>
<dbReference type="PANTHER" id="PTHR11161:SF68">
    <property type="entry name" value="NOSE RESISTANT-TO-FLUOXETINE PROTEIN N-TERMINAL DOMAIN-CONTAINING PROTEIN"/>
    <property type="match status" value="1"/>
</dbReference>
<dbReference type="InterPro" id="IPR052728">
    <property type="entry name" value="O2_lipid_transport_reg"/>
</dbReference>
<feature type="transmembrane region" description="Helical" evidence="1">
    <location>
        <begin position="571"/>
        <end position="592"/>
    </location>
</feature>
<feature type="transmembrane region" description="Helical" evidence="1">
    <location>
        <begin position="97"/>
        <end position="122"/>
    </location>
</feature>
<keyword evidence="1" id="KW-1133">Transmembrane helix</keyword>
<dbReference type="EMBL" id="OU963898">
    <property type="protein sequence ID" value="CAH2989732.1"/>
    <property type="molecule type" value="Genomic_DNA"/>
</dbReference>
<feature type="transmembrane region" description="Helical" evidence="1">
    <location>
        <begin position="471"/>
        <end position="493"/>
    </location>
</feature>
<evidence type="ECO:0000313" key="3">
    <source>
        <dbReference type="EMBL" id="CAH2989732.1"/>
    </source>
</evidence>
<reference evidence="3" key="1">
    <citation type="submission" date="2021-12" db="EMBL/GenBank/DDBJ databases">
        <authorList>
            <person name="King R."/>
        </authorList>
    </citation>
    <scope>NUCLEOTIDE SEQUENCE</scope>
</reference>
<feature type="transmembrane region" description="Helical" evidence="1">
    <location>
        <begin position="604"/>
        <end position="629"/>
    </location>
</feature>
<feature type="transmembrane region" description="Helical" evidence="1">
    <location>
        <begin position="641"/>
        <end position="663"/>
    </location>
</feature>
<feature type="transmembrane region" description="Helical" evidence="1">
    <location>
        <begin position="287"/>
        <end position="309"/>
    </location>
</feature>
<dbReference type="Proteomes" id="UP001153292">
    <property type="component" value="Chromosome 5"/>
</dbReference>
<gene>
    <name evidence="3" type="ORF">CHILSU_LOCUS9046</name>
</gene>
<keyword evidence="4" id="KW-1185">Reference proteome</keyword>
<accession>A0ABN8L6Y6</accession>
<dbReference type="PANTHER" id="PTHR11161">
    <property type="entry name" value="O-ACYLTRANSFERASE"/>
    <property type="match status" value="1"/>
</dbReference>
<evidence type="ECO:0000313" key="4">
    <source>
        <dbReference type="Proteomes" id="UP001153292"/>
    </source>
</evidence>